<dbReference type="PANTHER" id="PTHR11571:SF252">
    <property type="entry name" value="GLUTATHIONE S-TRANSFERASE"/>
    <property type="match status" value="1"/>
</dbReference>
<evidence type="ECO:0000313" key="3">
    <source>
        <dbReference type="EMBL" id="SBT06480.1"/>
    </source>
</evidence>
<dbReference type="Pfam" id="PF02798">
    <property type="entry name" value="GST_N"/>
    <property type="match status" value="1"/>
</dbReference>
<feature type="domain" description="GST C-terminal" evidence="2">
    <location>
        <begin position="83"/>
        <end position="205"/>
    </location>
</feature>
<dbReference type="GO" id="GO:0006749">
    <property type="term" value="P:glutathione metabolic process"/>
    <property type="evidence" value="ECO:0007669"/>
    <property type="project" value="TreeGrafter"/>
</dbReference>
<proteinExistence type="predicted"/>
<dbReference type="PROSITE" id="PS50404">
    <property type="entry name" value="GST_NTER"/>
    <property type="match status" value="1"/>
</dbReference>
<keyword evidence="3" id="KW-0808">Transferase</keyword>
<dbReference type="InterPro" id="IPR036282">
    <property type="entry name" value="Glutathione-S-Trfase_C_sf"/>
</dbReference>
<accession>A0A1A8XMU6</accession>
<dbReference type="Pfam" id="PF14497">
    <property type="entry name" value="GST_C_3"/>
    <property type="match status" value="1"/>
</dbReference>
<dbReference type="CDD" id="cd03039">
    <property type="entry name" value="GST_N_Sigma_like"/>
    <property type="match status" value="1"/>
</dbReference>
<protein>
    <submittedName>
        <fullName evidence="3">Putative glutathione S-transferase 7</fullName>
        <ecNumber evidence="3">2.5.1.18</ecNumber>
    </submittedName>
</protein>
<dbReference type="EC" id="2.5.1.18" evidence="3"/>
<dbReference type="InterPro" id="IPR050213">
    <property type="entry name" value="GST_superfamily"/>
</dbReference>
<reference evidence="3 4" key="1">
    <citation type="submission" date="2016-06" db="EMBL/GenBank/DDBJ databases">
        <authorList>
            <person name="Kjaerup R.B."/>
            <person name="Dalgaard T.S."/>
            <person name="Juul-Madsen H.R."/>
        </authorList>
    </citation>
    <scope>NUCLEOTIDE SEQUENCE [LARGE SCALE GENOMIC DNA]</scope>
    <source>
        <strain evidence="3">2</strain>
    </source>
</reference>
<dbReference type="InterPro" id="IPR004045">
    <property type="entry name" value="Glutathione_S-Trfase_N"/>
</dbReference>
<feature type="domain" description="GST N-terminal" evidence="1">
    <location>
        <begin position="3"/>
        <end position="81"/>
    </location>
</feature>
<dbReference type="PANTHER" id="PTHR11571">
    <property type="entry name" value="GLUTATHIONE S-TRANSFERASE"/>
    <property type="match status" value="1"/>
</dbReference>
<keyword evidence="4" id="KW-1185">Reference proteome</keyword>
<dbReference type="SFLD" id="SFLDS00019">
    <property type="entry name" value="Glutathione_Transferase_(cytos"/>
    <property type="match status" value="1"/>
</dbReference>
<evidence type="ECO:0000313" key="4">
    <source>
        <dbReference type="Proteomes" id="UP000199600"/>
    </source>
</evidence>
<evidence type="ECO:0000259" key="2">
    <source>
        <dbReference type="PROSITE" id="PS50405"/>
    </source>
</evidence>
<dbReference type="InterPro" id="IPR010987">
    <property type="entry name" value="Glutathione-S-Trfase_C-like"/>
</dbReference>
<dbReference type="SUPFAM" id="SSF52833">
    <property type="entry name" value="Thioredoxin-like"/>
    <property type="match status" value="1"/>
</dbReference>
<dbReference type="RefSeq" id="WP_186410517.1">
    <property type="nucleotide sequence ID" value="NZ_FLQY01000101.1"/>
</dbReference>
<dbReference type="Gene3D" id="3.40.30.10">
    <property type="entry name" value="Glutaredoxin"/>
    <property type="match status" value="1"/>
</dbReference>
<dbReference type="AlphaFoldDB" id="A0A1A8XMU6"/>
<dbReference type="EMBL" id="FLQY01000101">
    <property type="protein sequence ID" value="SBT06480.1"/>
    <property type="molecule type" value="Genomic_DNA"/>
</dbReference>
<gene>
    <name evidence="3" type="ORF">PROAA_190008</name>
</gene>
<dbReference type="InterPro" id="IPR040079">
    <property type="entry name" value="Glutathione_S-Trfase"/>
</dbReference>
<organism evidence="3 4">
    <name type="scientific">Candidatus Propionivibrio aalborgensis</name>
    <dbReference type="NCBI Taxonomy" id="1860101"/>
    <lineage>
        <taxon>Bacteria</taxon>
        <taxon>Pseudomonadati</taxon>
        <taxon>Pseudomonadota</taxon>
        <taxon>Betaproteobacteria</taxon>
        <taxon>Rhodocyclales</taxon>
        <taxon>Rhodocyclaceae</taxon>
        <taxon>Propionivibrio</taxon>
    </lineage>
</organism>
<dbReference type="SFLD" id="SFLDG01205">
    <property type="entry name" value="AMPS.1"/>
    <property type="match status" value="1"/>
</dbReference>
<sequence>MSKPRLIYFDFAGSRGEECRIALHLAGVDFDDVRIPIAEWPELKPQTPFGSLPILEIAGKPPLAESNAILVYIGRQHGLHPKDALDAAYHEALMSYAEDLRHNVGPTLRITDEQQKRSAREELARNFLPTWGTNVERQLGDQPFVGGDTLSVVDIKLYMIVRWFVSGTVDHVPSTVFDHCPKLKRLFQQVGGHAGVKAWLERAAG</sequence>
<dbReference type="PROSITE" id="PS50405">
    <property type="entry name" value="GST_CTER"/>
    <property type="match status" value="1"/>
</dbReference>
<dbReference type="SUPFAM" id="SSF47616">
    <property type="entry name" value="GST C-terminal domain-like"/>
    <property type="match status" value="1"/>
</dbReference>
<dbReference type="SFLD" id="SFLDG00363">
    <property type="entry name" value="AMPS_(cytGST):_Alpha-__Mu-__Pi"/>
    <property type="match status" value="1"/>
</dbReference>
<evidence type="ECO:0000259" key="1">
    <source>
        <dbReference type="PROSITE" id="PS50404"/>
    </source>
</evidence>
<dbReference type="InterPro" id="IPR004046">
    <property type="entry name" value="GST_C"/>
</dbReference>
<dbReference type="GO" id="GO:0004364">
    <property type="term" value="F:glutathione transferase activity"/>
    <property type="evidence" value="ECO:0007669"/>
    <property type="project" value="UniProtKB-EC"/>
</dbReference>
<dbReference type="InterPro" id="IPR036249">
    <property type="entry name" value="Thioredoxin-like_sf"/>
</dbReference>
<dbReference type="Proteomes" id="UP000199600">
    <property type="component" value="Unassembled WGS sequence"/>
</dbReference>
<dbReference type="Gene3D" id="1.20.1050.10">
    <property type="match status" value="1"/>
</dbReference>
<name>A0A1A8XMU6_9RHOO</name>